<protein>
    <recommendedName>
        <fullName evidence="4">Carboxypeptidase regulatory-like domain-containing protein</fullName>
    </recommendedName>
</protein>
<sequence length="159" mass="17684">MKKILLFFCVVMIGLSAGCSTPKKEVQLEGRIKTVGNHVIVNGTSSLEENAVITVQLKDIDSQQVEKETEVKTDKDGNYQVQFVRDRLETQYELSVAFNPSEQDEDIKKIYGGEGENIAASSIGFDEEYQGIKLYDRILPIGEGSVGQKTNLSAQMPEY</sequence>
<gene>
    <name evidence="2" type="ORF">D3H55_16905</name>
</gene>
<dbReference type="RefSeq" id="WP_119548497.1">
    <property type="nucleotide sequence ID" value="NZ_QXIR01000026.1"/>
</dbReference>
<evidence type="ECO:0000256" key="1">
    <source>
        <dbReference type="SAM" id="SignalP"/>
    </source>
</evidence>
<keyword evidence="3" id="KW-1185">Reference proteome</keyword>
<feature type="signal peptide" evidence="1">
    <location>
        <begin position="1"/>
        <end position="17"/>
    </location>
</feature>
<evidence type="ECO:0000313" key="3">
    <source>
        <dbReference type="Proteomes" id="UP000265801"/>
    </source>
</evidence>
<feature type="chain" id="PRO_5039230512" description="Carboxypeptidase regulatory-like domain-containing protein" evidence="1">
    <location>
        <begin position="18"/>
        <end position="159"/>
    </location>
</feature>
<dbReference type="AlphaFoldDB" id="A0A3A1QSQ7"/>
<keyword evidence="1" id="KW-0732">Signal</keyword>
<organism evidence="2 3">
    <name type="scientific">Bacillus salacetis</name>
    <dbReference type="NCBI Taxonomy" id="2315464"/>
    <lineage>
        <taxon>Bacteria</taxon>
        <taxon>Bacillati</taxon>
        <taxon>Bacillota</taxon>
        <taxon>Bacilli</taxon>
        <taxon>Bacillales</taxon>
        <taxon>Bacillaceae</taxon>
        <taxon>Bacillus</taxon>
    </lineage>
</organism>
<dbReference type="EMBL" id="QXIR01000026">
    <property type="protein sequence ID" value="RIW30413.1"/>
    <property type="molecule type" value="Genomic_DNA"/>
</dbReference>
<accession>A0A3A1QSQ7</accession>
<dbReference type="OrthoDB" id="2893402at2"/>
<dbReference type="Proteomes" id="UP000265801">
    <property type="component" value="Unassembled WGS sequence"/>
</dbReference>
<dbReference type="PROSITE" id="PS51257">
    <property type="entry name" value="PROKAR_LIPOPROTEIN"/>
    <property type="match status" value="1"/>
</dbReference>
<reference evidence="2 3" key="1">
    <citation type="submission" date="2018-09" db="EMBL/GenBank/DDBJ databases">
        <title>Bacillus saliacetes sp. nov., isolated from Thai shrimp paste (Ka-pi).</title>
        <authorList>
            <person name="Daroonpunt R."/>
            <person name="Tanasupawat S."/>
            <person name="Yiamsombut S."/>
        </authorList>
    </citation>
    <scope>NUCLEOTIDE SEQUENCE [LARGE SCALE GENOMIC DNA]</scope>
    <source>
        <strain evidence="2 3">SKP7-4</strain>
    </source>
</reference>
<comment type="caution">
    <text evidence="2">The sequence shown here is derived from an EMBL/GenBank/DDBJ whole genome shotgun (WGS) entry which is preliminary data.</text>
</comment>
<name>A0A3A1QSQ7_9BACI</name>
<evidence type="ECO:0008006" key="4">
    <source>
        <dbReference type="Google" id="ProtNLM"/>
    </source>
</evidence>
<evidence type="ECO:0000313" key="2">
    <source>
        <dbReference type="EMBL" id="RIW30413.1"/>
    </source>
</evidence>
<proteinExistence type="predicted"/>